<dbReference type="SUPFAM" id="SSF53955">
    <property type="entry name" value="Lysozyme-like"/>
    <property type="match status" value="1"/>
</dbReference>
<feature type="region of interest" description="Disordered" evidence="1">
    <location>
        <begin position="52"/>
        <end position="81"/>
    </location>
</feature>
<evidence type="ECO:0000313" key="4">
    <source>
        <dbReference type="Proteomes" id="UP000177169"/>
    </source>
</evidence>
<dbReference type="Pfam" id="PF01464">
    <property type="entry name" value="SLT"/>
    <property type="match status" value="1"/>
</dbReference>
<evidence type="ECO:0000313" key="3">
    <source>
        <dbReference type="EMBL" id="OGM33158.1"/>
    </source>
</evidence>
<evidence type="ECO:0000256" key="1">
    <source>
        <dbReference type="SAM" id="MobiDB-lite"/>
    </source>
</evidence>
<dbReference type="EMBL" id="MGGR01000021">
    <property type="protein sequence ID" value="OGM33158.1"/>
    <property type="molecule type" value="Genomic_DNA"/>
</dbReference>
<organism evidence="3 4">
    <name type="scientific">Candidatus Woesebacteria bacterium RIFCSPHIGHO2_02_FULL_39_13</name>
    <dbReference type="NCBI Taxonomy" id="1802505"/>
    <lineage>
        <taxon>Bacteria</taxon>
        <taxon>Candidatus Woeseibacteriota</taxon>
    </lineage>
</organism>
<evidence type="ECO:0000259" key="2">
    <source>
        <dbReference type="Pfam" id="PF01464"/>
    </source>
</evidence>
<dbReference type="Gene3D" id="1.10.530.10">
    <property type="match status" value="1"/>
</dbReference>
<dbReference type="Proteomes" id="UP000177169">
    <property type="component" value="Unassembled WGS sequence"/>
</dbReference>
<dbReference type="InterPro" id="IPR023346">
    <property type="entry name" value="Lysozyme-like_dom_sf"/>
</dbReference>
<accession>A0A1F7Z2M8</accession>
<dbReference type="STRING" id="1802505.A3D01_04445"/>
<comment type="caution">
    <text evidence="3">The sequence shown here is derived from an EMBL/GenBank/DDBJ whole genome shotgun (WGS) entry which is preliminary data.</text>
</comment>
<name>A0A1F7Z2M8_9BACT</name>
<proteinExistence type="predicted"/>
<feature type="domain" description="Transglycosylase SLT" evidence="2">
    <location>
        <begin position="94"/>
        <end position="170"/>
    </location>
</feature>
<protein>
    <recommendedName>
        <fullName evidence="2">Transglycosylase SLT domain-containing protein</fullName>
    </recommendedName>
</protein>
<sequence length="182" mass="20491">MKLAFFVIPILGFVIGYSTFQAFDKSATERKMAYSQKDEVLSVSVETLPSATPTPTITPYPKPTNLPTRIPTTTEIPTPTPTRVITAPSDLEPLFDEFSKTFNVDKYKLKKIADCESHFNRGVWKDPYAGMYQFSETTWTKYRNMMGKDPDINLRFGARESIETAAYVLSIGGGHIWPTCSK</sequence>
<dbReference type="AlphaFoldDB" id="A0A1F7Z2M8"/>
<gene>
    <name evidence="3" type="ORF">A3D01_04445</name>
</gene>
<dbReference type="InterPro" id="IPR008258">
    <property type="entry name" value="Transglycosylase_SLT_dom_1"/>
</dbReference>
<feature type="compositionally biased region" description="Low complexity" evidence="1">
    <location>
        <begin position="67"/>
        <end position="81"/>
    </location>
</feature>
<reference evidence="3 4" key="1">
    <citation type="journal article" date="2016" name="Nat. Commun.">
        <title>Thousands of microbial genomes shed light on interconnected biogeochemical processes in an aquifer system.</title>
        <authorList>
            <person name="Anantharaman K."/>
            <person name="Brown C.T."/>
            <person name="Hug L.A."/>
            <person name="Sharon I."/>
            <person name="Castelle C.J."/>
            <person name="Probst A.J."/>
            <person name="Thomas B.C."/>
            <person name="Singh A."/>
            <person name="Wilkins M.J."/>
            <person name="Karaoz U."/>
            <person name="Brodie E.L."/>
            <person name="Williams K.H."/>
            <person name="Hubbard S.S."/>
            <person name="Banfield J.F."/>
        </authorList>
    </citation>
    <scope>NUCLEOTIDE SEQUENCE [LARGE SCALE GENOMIC DNA]</scope>
</reference>